<name>A0AA39IWH2_9AGAR</name>
<evidence type="ECO:0000313" key="4">
    <source>
        <dbReference type="Proteomes" id="UP001175226"/>
    </source>
</evidence>
<protein>
    <submittedName>
        <fullName evidence="3">Uncharacterized protein</fullName>
    </submittedName>
</protein>
<feature type="compositionally biased region" description="Basic residues" evidence="1">
    <location>
        <begin position="146"/>
        <end position="162"/>
    </location>
</feature>
<reference evidence="3" key="1">
    <citation type="submission" date="2023-06" db="EMBL/GenBank/DDBJ databases">
        <authorList>
            <consortium name="Lawrence Berkeley National Laboratory"/>
            <person name="Ahrendt S."/>
            <person name="Sahu N."/>
            <person name="Indic B."/>
            <person name="Wong-Bajracharya J."/>
            <person name="Merenyi Z."/>
            <person name="Ke H.-M."/>
            <person name="Monk M."/>
            <person name="Kocsube S."/>
            <person name="Drula E."/>
            <person name="Lipzen A."/>
            <person name="Balint B."/>
            <person name="Henrissat B."/>
            <person name="Andreopoulos B."/>
            <person name="Martin F.M."/>
            <person name="Harder C.B."/>
            <person name="Rigling D."/>
            <person name="Ford K.L."/>
            <person name="Foster G.D."/>
            <person name="Pangilinan J."/>
            <person name="Papanicolaou A."/>
            <person name="Barry K."/>
            <person name="LaButti K."/>
            <person name="Viragh M."/>
            <person name="Koriabine M."/>
            <person name="Yan M."/>
            <person name="Riley R."/>
            <person name="Champramary S."/>
            <person name="Plett K.L."/>
            <person name="Tsai I.J."/>
            <person name="Slot J."/>
            <person name="Sipos G."/>
            <person name="Plett J."/>
            <person name="Nagy L.G."/>
            <person name="Grigoriev I.V."/>
        </authorList>
    </citation>
    <scope>NUCLEOTIDE SEQUENCE</scope>
    <source>
        <strain evidence="3">FPL87.14</strain>
    </source>
</reference>
<organism evidence="3 4">
    <name type="scientific">Armillaria borealis</name>
    <dbReference type="NCBI Taxonomy" id="47425"/>
    <lineage>
        <taxon>Eukaryota</taxon>
        <taxon>Fungi</taxon>
        <taxon>Dikarya</taxon>
        <taxon>Basidiomycota</taxon>
        <taxon>Agaricomycotina</taxon>
        <taxon>Agaricomycetes</taxon>
        <taxon>Agaricomycetidae</taxon>
        <taxon>Agaricales</taxon>
        <taxon>Marasmiineae</taxon>
        <taxon>Physalacriaceae</taxon>
        <taxon>Armillaria</taxon>
    </lineage>
</organism>
<feature type="region of interest" description="Disordered" evidence="1">
    <location>
        <begin position="99"/>
        <end position="203"/>
    </location>
</feature>
<keyword evidence="2" id="KW-0812">Transmembrane</keyword>
<dbReference type="EMBL" id="JAUEPT010000107">
    <property type="protein sequence ID" value="KAK0431781.1"/>
    <property type="molecule type" value="Genomic_DNA"/>
</dbReference>
<comment type="caution">
    <text evidence="3">The sequence shown here is derived from an EMBL/GenBank/DDBJ whole genome shotgun (WGS) entry which is preliminary data.</text>
</comment>
<keyword evidence="4" id="KW-1185">Reference proteome</keyword>
<evidence type="ECO:0000256" key="2">
    <source>
        <dbReference type="SAM" id="Phobius"/>
    </source>
</evidence>
<accession>A0AA39IWH2</accession>
<feature type="transmembrane region" description="Helical" evidence="2">
    <location>
        <begin position="12"/>
        <end position="33"/>
    </location>
</feature>
<evidence type="ECO:0000313" key="3">
    <source>
        <dbReference type="EMBL" id="KAK0431781.1"/>
    </source>
</evidence>
<feature type="compositionally biased region" description="Low complexity" evidence="1">
    <location>
        <begin position="172"/>
        <end position="185"/>
    </location>
</feature>
<dbReference type="AlphaFoldDB" id="A0AA39IWH2"/>
<keyword evidence="2" id="KW-0472">Membrane</keyword>
<proteinExistence type="predicted"/>
<sequence>MLAEHVTSSRAFLLRFVLSFSCLTTTVLLHSTLSKAPAIWDTELSDLLNNHMISDQVQEAHPFLSSVSSYSNWRSWQYGPTLLAEQYQKGVFTLDDAKFLKDKTPPPVPSSSTQRNPKKRKPERSLSAQPNQTFKIGPPPKVEKSQHKHTKCKPSPPSKKKGTEHVTPPPAKASSSKAKAEPTTSNKEGSVATEKLQARGRGCKPAKAPLVKVLTTPWDRGITPAPAVISEDTHVDIWGCSPTPVMCSVTASDKRLVGRNDLQPALNLSQLYTITN</sequence>
<keyword evidence="2" id="KW-1133">Transmembrane helix</keyword>
<dbReference type="Proteomes" id="UP001175226">
    <property type="component" value="Unassembled WGS sequence"/>
</dbReference>
<gene>
    <name evidence="3" type="ORF">EV421DRAFT_1911561</name>
</gene>
<evidence type="ECO:0000256" key="1">
    <source>
        <dbReference type="SAM" id="MobiDB-lite"/>
    </source>
</evidence>